<evidence type="ECO:0000256" key="3">
    <source>
        <dbReference type="ARBA" id="ARBA00023134"/>
    </source>
</evidence>
<name>A0A6J8BCX1_MYTCO</name>
<dbReference type="InterPro" id="IPR006703">
    <property type="entry name" value="G_AIG1"/>
</dbReference>
<feature type="domain" description="CARD" evidence="5">
    <location>
        <begin position="164"/>
        <end position="247"/>
    </location>
</feature>
<dbReference type="InterPro" id="IPR011029">
    <property type="entry name" value="DEATH-like_dom_sf"/>
</dbReference>
<proteinExistence type="inferred from homology"/>
<gene>
    <name evidence="6" type="ORF">MCOR_17292</name>
</gene>
<reference evidence="6 7" key="1">
    <citation type="submission" date="2020-06" db="EMBL/GenBank/DDBJ databases">
        <authorList>
            <person name="Li R."/>
            <person name="Bekaert M."/>
        </authorList>
    </citation>
    <scope>NUCLEOTIDE SEQUENCE [LARGE SCALE GENOMIC DNA]</scope>
    <source>
        <strain evidence="7">wild</strain>
    </source>
</reference>
<evidence type="ECO:0000313" key="6">
    <source>
        <dbReference type="EMBL" id="CAC5381423.1"/>
    </source>
</evidence>
<dbReference type="InterPro" id="IPR045058">
    <property type="entry name" value="GIMA/IAN/Toc"/>
</dbReference>
<keyword evidence="3" id="KW-0342">GTP-binding</keyword>
<comment type="similarity">
    <text evidence="1">Belongs to the TRAFAC class TrmE-Era-EngA-EngB-Septin-like GTPase superfamily. AIG1/Toc34/Toc159-like paraseptin GTPase family. IAN subfamily.</text>
</comment>
<protein>
    <recommendedName>
        <fullName evidence="5">CARD domain-containing protein</fullName>
    </recommendedName>
</protein>
<keyword evidence="2" id="KW-0547">Nucleotide-binding</keyword>
<dbReference type="AlphaFoldDB" id="A0A6J8BCX1"/>
<dbReference type="EMBL" id="CACVKT020003062">
    <property type="protein sequence ID" value="CAC5381423.1"/>
    <property type="molecule type" value="Genomic_DNA"/>
</dbReference>
<dbReference type="Gene3D" id="3.40.50.300">
    <property type="entry name" value="P-loop containing nucleotide triphosphate hydrolases"/>
    <property type="match status" value="1"/>
</dbReference>
<dbReference type="GO" id="GO:0042981">
    <property type="term" value="P:regulation of apoptotic process"/>
    <property type="evidence" value="ECO:0007669"/>
    <property type="project" value="InterPro"/>
</dbReference>
<dbReference type="GO" id="GO:0005525">
    <property type="term" value="F:GTP binding"/>
    <property type="evidence" value="ECO:0007669"/>
    <property type="project" value="UniProtKB-KW"/>
</dbReference>
<evidence type="ECO:0000313" key="7">
    <source>
        <dbReference type="Proteomes" id="UP000507470"/>
    </source>
</evidence>
<dbReference type="InterPro" id="IPR027417">
    <property type="entry name" value="P-loop_NTPase"/>
</dbReference>
<dbReference type="PANTHER" id="PTHR10903:SF184">
    <property type="entry name" value="GTP-BINDING PROTEIN A"/>
    <property type="match status" value="1"/>
</dbReference>
<evidence type="ECO:0000256" key="2">
    <source>
        <dbReference type="ARBA" id="ARBA00022741"/>
    </source>
</evidence>
<dbReference type="Pfam" id="PF00619">
    <property type="entry name" value="CARD"/>
    <property type="match status" value="1"/>
</dbReference>
<keyword evidence="7" id="KW-1185">Reference proteome</keyword>
<accession>A0A6J8BCX1</accession>
<dbReference type="SUPFAM" id="SSF47986">
    <property type="entry name" value="DEATH domain"/>
    <property type="match status" value="1"/>
</dbReference>
<organism evidence="6 7">
    <name type="scientific">Mytilus coruscus</name>
    <name type="common">Sea mussel</name>
    <dbReference type="NCBI Taxonomy" id="42192"/>
    <lineage>
        <taxon>Eukaryota</taxon>
        <taxon>Metazoa</taxon>
        <taxon>Spiralia</taxon>
        <taxon>Lophotrochozoa</taxon>
        <taxon>Mollusca</taxon>
        <taxon>Bivalvia</taxon>
        <taxon>Autobranchia</taxon>
        <taxon>Pteriomorphia</taxon>
        <taxon>Mytilida</taxon>
        <taxon>Mytiloidea</taxon>
        <taxon>Mytilidae</taxon>
        <taxon>Mytilinae</taxon>
        <taxon>Mytilus</taxon>
    </lineage>
</organism>
<dbReference type="CDD" id="cd01671">
    <property type="entry name" value="CARD"/>
    <property type="match status" value="1"/>
</dbReference>
<evidence type="ECO:0000256" key="1">
    <source>
        <dbReference type="ARBA" id="ARBA00008535"/>
    </source>
</evidence>
<keyword evidence="4" id="KW-0175">Coiled coil</keyword>
<dbReference type="InterPro" id="IPR001315">
    <property type="entry name" value="CARD"/>
</dbReference>
<evidence type="ECO:0000259" key="5">
    <source>
        <dbReference type="PROSITE" id="PS50209"/>
    </source>
</evidence>
<dbReference type="PANTHER" id="PTHR10903">
    <property type="entry name" value="GTPASE, IMAP FAMILY MEMBER-RELATED"/>
    <property type="match status" value="1"/>
</dbReference>
<dbReference type="Proteomes" id="UP000507470">
    <property type="component" value="Unassembled WGS sequence"/>
</dbReference>
<dbReference type="Pfam" id="PF04548">
    <property type="entry name" value="AIG1"/>
    <property type="match status" value="1"/>
</dbReference>
<dbReference type="PROSITE" id="PS50209">
    <property type="entry name" value="CARD"/>
    <property type="match status" value="1"/>
</dbReference>
<sequence>MHNDKLSSVSCSFAVKLKIKRRRRSEDPLQRCIKTFIVHFDGKYFVFKLLKWWIMQSQCAIQQHFSFLKGSAGISVDEMNSIALDTTAFNQTEFEMVQNQRNSILKIDAFLKKLIRKGNIYCELFLRGLKRKGHARIVQVLSEEQNTNSAANPVVVDNRFTKAFIEQHLEYVCQNLQVSATLDMLFERNIITIDVHDCVQGLETKSRKRSELMRLLLERQETTWISSFINVLRLTGHDTMLDYLLNLTATSQISGYQQPTSIIIGNTRLVEPTNFVARLFTNDGFNNQLNVLQVTDTDAIQEALESGLIELWEGSIYLHLSSFSPSLILSILNGEADNKLQLFLVKFLQGNKKLLNYFEGQRILSFSIRELPNHEFLGSSDGKKQRNCRAITNTDMCLDCYRSTLRAQCNYKIVLDEIEDDIIDDTLKRVQHIRSIRQSVYVSKGCHLENKTRSEKAVNFMQYVLYNEDVLEEFQKVFSYRSEANLKQHKCQRCTMGYSSHVLTMPRERVFHFNVLLDDLGKVKVTDITNELQLPSVTLRPLIGIERKRNMLRAKSLIDIPACKDVEEYRIVVMGDTKCWNKCRTEFYKTAKGLYGKMFKFYELPSFRKKIIDEKDKKKIADCIARTSPGPHAFVMFTDSYNHAELQSTMDPYIKYFGPDIVQFLIPVFTTESNFIGYPVEMVEEFISSTVPLQNILKQCGGRYLVFNTYSEHESKCVQVKRLTKLIKQVRFQKAKEYYSSEIFEKSEKAVKKKTDIIKIETKNKIRRLEDELSLLKMENPREKAAKTLQSQKSFIDMVCVVVDDDDVVE</sequence>
<dbReference type="Gene3D" id="1.10.533.10">
    <property type="entry name" value="Death Domain, Fas"/>
    <property type="match status" value="1"/>
</dbReference>
<dbReference type="OrthoDB" id="6126271at2759"/>
<evidence type="ECO:0000256" key="4">
    <source>
        <dbReference type="SAM" id="Coils"/>
    </source>
</evidence>
<feature type="coiled-coil region" evidence="4">
    <location>
        <begin position="759"/>
        <end position="786"/>
    </location>
</feature>